<feature type="transmembrane region" description="Helical" evidence="8">
    <location>
        <begin position="12"/>
        <end position="38"/>
    </location>
</feature>
<feature type="transmembrane region" description="Helical" evidence="8">
    <location>
        <begin position="185"/>
        <end position="204"/>
    </location>
</feature>
<keyword evidence="5 8" id="KW-0812">Transmembrane</keyword>
<evidence type="ECO:0000256" key="7">
    <source>
        <dbReference type="ARBA" id="ARBA00023136"/>
    </source>
</evidence>
<feature type="transmembrane region" description="Helical" evidence="8">
    <location>
        <begin position="210"/>
        <end position="234"/>
    </location>
</feature>
<evidence type="ECO:0000256" key="3">
    <source>
        <dbReference type="ARBA" id="ARBA00022448"/>
    </source>
</evidence>
<dbReference type="PANTHER" id="PTHR43848">
    <property type="entry name" value="PUTRESCINE TRANSPORT SYSTEM PERMEASE PROTEIN POTI"/>
    <property type="match status" value="1"/>
</dbReference>
<keyword evidence="13" id="KW-1185">Reference proteome</keyword>
<evidence type="ECO:0000256" key="1">
    <source>
        <dbReference type="ARBA" id="ARBA00004651"/>
    </source>
</evidence>
<comment type="similarity">
    <text evidence="2">Belongs to the binding-protein-dependent transport system permease family. CysTW subfamily.</text>
</comment>
<dbReference type="Proteomes" id="UP001060123">
    <property type="component" value="Chromosome"/>
</dbReference>
<feature type="transmembrane region" description="Helical" evidence="8">
    <location>
        <begin position="241"/>
        <end position="265"/>
    </location>
</feature>
<protein>
    <submittedName>
        <fullName evidence="10">ABC transporter permease</fullName>
    </submittedName>
</protein>
<reference evidence="10 12" key="2">
    <citation type="submission" date="2017-12" db="EMBL/GenBank/DDBJ databases">
        <title>Genome sequence of Rhizobium sullae HCNT1 isolated from Sulla coronaria nodules and featuring peculiar denitrification phenotypes.</title>
        <authorList>
            <person name="De Diego-Diaz B."/>
            <person name="Treu L."/>
            <person name="Campanaro S."/>
            <person name="Da Silva Duarte V."/>
            <person name="Basaglia M."/>
            <person name="Favaro L."/>
            <person name="Casella S."/>
            <person name="Squartini A."/>
        </authorList>
    </citation>
    <scope>NUCLEOTIDE SEQUENCE [LARGE SCALE GENOMIC DNA]</scope>
    <source>
        <strain evidence="10 12">HCNT1</strain>
    </source>
</reference>
<evidence type="ECO:0000313" key="10">
    <source>
        <dbReference type="EMBL" id="PKA41897.1"/>
    </source>
</evidence>
<keyword evidence="6 8" id="KW-1133">Transmembrane helix</keyword>
<evidence type="ECO:0000256" key="6">
    <source>
        <dbReference type="ARBA" id="ARBA00022989"/>
    </source>
</evidence>
<dbReference type="AlphaFoldDB" id="A0A2N0D734"/>
<keyword evidence="4" id="KW-1003">Cell membrane</keyword>
<accession>A0A2N0D734</accession>
<evidence type="ECO:0000313" key="13">
    <source>
        <dbReference type="Proteomes" id="UP001060123"/>
    </source>
</evidence>
<keyword evidence="3 8" id="KW-0813">Transport</keyword>
<feature type="domain" description="ABC transmembrane type-1" evidence="9">
    <location>
        <begin position="69"/>
        <end position="262"/>
    </location>
</feature>
<dbReference type="InterPro" id="IPR051789">
    <property type="entry name" value="Bact_Polyamine_Transport"/>
</dbReference>
<dbReference type="GO" id="GO:0055085">
    <property type="term" value="P:transmembrane transport"/>
    <property type="evidence" value="ECO:0007669"/>
    <property type="project" value="InterPro"/>
</dbReference>
<feature type="transmembrane region" description="Helical" evidence="8">
    <location>
        <begin position="135"/>
        <end position="156"/>
    </location>
</feature>
<keyword evidence="7 8" id="KW-0472">Membrane</keyword>
<evidence type="ECO:0000313" key="11">
    <source>
        <dbReference type="EMBL" id="UWU13604.1"/>
    </source>
</evidence>
<dbReference type="Proteomes" id="UP000232164">
    <property type="component" value="Unassembled WGS sequence"/>
</dbReference>
<comment type="subcellular location">
    <subcellularLocation>
        <location evidence="1 8">Cell membrane</location>
        <topology evidence="1 8">Multi-pass membrane protein</topology>
    </subcellularLocation>
</comment>
<dbReference type="Pfam" id="PF00528">
    <property type="entry name" value="BPD_transp_1"/>
    <property type="match status" value="1"/>
</dbReference>
<dbReference type="PROSITE" id="PS50928">
    <property type="entry name" value="ABC_TM1"/>
    <property type="match status" value="1"/>
</dbReference>
<organism evidence="10 12">
    <name type="scientific">Rhizobium sullae</name>
    <name type="common">Rhizobium hedysari</name>
    <dbReference type="NCBI Taxonomy" id="50338"/>
    <lineage>
        <taxon>Bacteria</taxon>
        <taxon>Pseudomonadati</taxon>
        <taxon>Pseudomonadota</taxon>
        <taxon>Alphaproteobacteria</taxon>
        <taxon>Hyphomicrobiales</taxon>
        <taxon>Rhizobiaceae</taxon>
        <taxon>Rhizobium/Agrobacterium group</taxon>
        <taxon>Rhizobium</taxon>
    </lineage>
</organism>
<evidence type="ECO:0000256" key="8">
    <source>
        <dbReference type="RuleBase" id="RU363032"/>
    </source>
</evidence>
<dbReference type="EMBL" id="PIQN01000016">
    <property type="protein sequence ID" value="PKA41897.1"/>
    <property type="molecule type" value="Genomic_DNA"/>
</dbReference>
<sequence>MISAPYRRNPWILAGGLWLGLAYAFMFLPLVVLVLFSFQKNRFPGFPLQGFTLQWYDKLFSDGTLLKALGNTMVVSPAAATVATVIAFFAAYAFNRFTFRGKTTFLALVTLPILIPPLILGVGFLGLLARLHLSGTLFAVFLTHVVLITAPALAIIQLRLAQMPAALEEAAWDLGATEWQAVTKVVLPFALPGIFGAWLLAFTFSFDEFIIAWFVSGFQPTLPVAIYSVLVAAIDPSLNAIGTIVFGISCLVLIGLELVLLPLLVGRPDNQS</sequence>
<dbReference type="Gene3D" id="1.10.3720.10">
    <property type="entry name" value="MetI-like"/>
    <property type="match status" value="1"/>
</dbReference>
<evidence type="ECO:0000256" key="4">
    <source>
        <dbReference type="ARBA" id="ARBA00022475"/>
    </source>
</evidence>
<name>A0A2N0D734_RHISU</name>
<evidence type="ECO:0000259" key="9">
    <source>
        <dbReference type="PROSITE" id="PS50928"/>
    </source>
</evidence>
<dbReference type="InterPro" id="IPR000515">
    <property type="entry name" value="MetI-like"/>
</dbReference>
<feature type="transmembrane region" description="Helical" evidence="8">
    <location>
        <begin position="74"/>
        <end position="94"/>
    </location>
</feature>
<evidence type="ECO:0000313" key="12">
    <source>
        <dbReference type="Proteomes" id="UP000232164"/>
    </source>
</evidence>
<dbReference type="EMBL" id="CP104143">
    <property type="protein sequence ID" value="UWU13604.1"/>
    <property type="molecule type" value="Genomic_DNA"/>
</dbReference>
<reference evidence="11" key="3">
    <citation type="submission" date="2022-09" db="EMBL/GenBank/DDBJ databases">
        <title>Australian commercial rhizobial inoculants.</title>
        <authorList>
            <person name="Kohlmeier M.G."/>
            <person name="O'Hara G.W."/>
            <person name="Colombi E."/>
            <person name="Ramsay J.P."/>
            <person name="Terpolilli J."/>
        </authorList>
    </citation>
    <scope>NUCLEOTIDE SEQUENCE</scope>
    <source>
        <strain evidence="11">WSM1592</strain>
    </source>
</reference>
<evidence type="ECO:0000256" key="5">
    <source>
        <dbReference type="ARBA" id="ARBA00022692"/>
    </source>
</evidence>
<dbReference type="GO" id="GO:0005886">
    <property type="term" value="C:plasma membrane"/>
    <property type="evidence" value="ECO:0007669"/>
    <property type="project" value="UniProtKB-SubCell"/>
</dbReference>
<proteinExistence type="inferred from homology"/>
<dbReference type="RefSeq" id="WP_051336427.1">
    <property type="nucleotide sequence ID" value="NZ_CP104143.1"/>
</dbReference>
<feature type="transmembrane region" description="Helical" evidence="8">
    <location>
        <begin position="106"/>
        <end position="129"/>
    </location>
</feature>
<dbReference type="PANTHER" id="PTHR43848:SF2">
    <property type="entry name" value="PUTRESCINE TRANSPORT SYSTEM PERMEASE PROTEIN POTI"/>
    <property type="match status" value="1"/>
</dbReference>
<dbReference type="SUPFAM" id="SSF161098">
    <property type="entry name" value="MetI-like"/>
    <property type="match status" value="1"/>
</dbReference>
<gene>
    <name evidence="10" type="ORF">CWR43_21385</name>
    <name evidence="11" type="ORF">N2599_15855</name>
</gene>
<reference evidence="10 12" key="1">
    <citation type="submission" date="2017-11" db="EMBL/GenBank/DDBJ databases">
        <authorList>
            <person name="Han C.G."/>
        </authorList>
    </citation>
    <scope>NUCLEOTIDE SEQUENCE [LARGE SCALE GENOMIC DNA]</scope>
    <source>
        <strain evidence="10 12">HCNT1</strain>
    </source>
</reference>
<dbReference type="CDD" id="cd06261">
    <property type="entry name" value="TM_PBP2"/>
    <property type="match status" value="1"/>
</dbReference>
<dbReference type="STRING" id="1041146.GCA_000427985_00531"/>
<evidence type="ECO:0000256" key="2">
    <source>
        <dbReference type="ARBA" id="ARBA00007069"/>
    </source>
</evidence>
<dbReference type="InterPro" id="IPR035906">
    <property type="entry name" value="MetI-like_sf"/>
</dbReference>